<dbReference type="InterPro" id="IPR001667">
    <property type="entry name" value="DDH_dom"/>
</dbReference>
<dbReference type="PANTHER" id="PTHR30255">
    <property type="entry name" value="SINGLE-STRANDED-DNA-SPECIFIC EXONUCLEASE RECJ"/>
    <property type="match status" value="1"/>
</dbReference>
<comment type="caution">
    <text evidence="2">The sequence shown here is derived from an EMBL/GenBank/DDBJ whole genome shotgun (WGS) entry which is preliminary data.</text>
</comment>
<dbReference type="EMBL" id="BARV01000597">
    <property type="protein sequence ID" value="GAI00335.1"/>
    <property type="molecule type" value="Genomic_DNA"/>
</dbReference>
<feature type="domain" description="DDH" evidence="1">
    <location>
        <begin position="33"/>
        <end position="182"/>
    </location>
</feature>
<dbReference type="Gene3D" id="3.90.1640.30">
    <property type="match status" value="1"/>
</dbReference>
<sequence length="263" mass="28384">MVADERLSGNPFLLPDMQPAVARIYRALLSGENIAIYGDFDVDGITATALLVQGLTTLGGKVIPYIPHRLTEGYGLKTTALENLHRQGISLVITVDCGITALPQVKKAKRMGLDIIITDHHTPLPEVPSALAIVNPKLSNSNYPYSHLTAAGVAFKLLQALFQGVGKEKQPDELMDLVALGTIADMAPLLGENRYLVKQGLKLINTTPRLGIKEMIIQTGLNIGSLDTESISWVLAPRLNAAGRLAHAMTSYRLLMTDSPQEA</sequence>
<evidence type="ECO:0000313" key="2">
    <source>
        <dbReference type="EMBL" id="GAI00335.1"/>
    </source>
</evidence>
<dbReference type="GO" id="GO:0004527">
    <property type="term" value="F:exonuclease activity"/>
    <property type="evidence" value="ECO:0007669"/>
    <property type="project" value="UniProtKB-KW"/>
</dbReference>
<dbReference type="SUPFAM" id="SSF64182">
    <property type="entry name" value="DHH phosphoesterases"/>
    <property type="match status" value="1"/>
</dbReference>
<dbReference type="InterPro" id="IPR051673">
    <property type="entry name" value="SSDNA_exonuclease_RecJ"/>
</dbReference>
<protein>
    <recommendedName>
        <fullName evidence="1">DDH domain-containing protein</fullName>
    </recommendedName>
</protein>
<dbReference type="AlphaFoldDB" id="X1LD25"/>
<name>X1LD25_9ZZZZ</name>
<feature type="non-terminal residue" evidence="2">
    <location>
        <position position="263"/>
    </location>
</feature>
<dbReference type="PANTHER" id="PTHR30255:SF2">
    <property type="entry name" value="SINGLE-STRANDED-DNA-SPECIFIC EXONUCLEASE RECJ"/>
    <property type="match status" value="1"/>
</dbReference>
<reference evidence="2" key="1">
    <citation type="journal article" date="2014" name="Front. Microbiol.">
        <title>High frequency of phylogenetically diverse reductive dehalogenase-homologous genes in deep subseafloor sedimentary metagenomes.</title>
        <authorList>
            <person name="Kawai M."/>
            <person name="Futagami T."/>
            <person name="Toyoda A."/>
            <person name="Takaki Y."/>
            <person name="Nishi S."/>
            <person name="Hori S."/>
            <person name="Arai W."/>
            <person name="Tsubouchi T."/>
            <person name="Morono Y."/>
            <person name="Uchiyama I."/>
            <person name="Ito T."/>
            <person name="Fujiyama A."/>
            <person name="Inagaki F."/>
            <person name="Takami H."/>
        </authorList>
    </citation>
    <scope>NUCLEOTIDE SEQUENCE</scope>
    <source>
        <strain evidence="2">Expedition CK06-06</strain>
    </source>
</reference>
<evidence type="ECO:0000259" key="1">
    <source>
        <dbReference type="Pfam" id="PF01368"/>
    </source>
</evidence>
<organism evidence="2">
    <name type="scientific">marine sediment metagenome</name>
    <dbReference type="NCBI Taxonomy" id="412755"/>
    <lineage>
        <taxon>unclassified sequences</taxon>
        <taxon>metagenomes</taxon>
        <taxon>ecological metagenomes</taxon>
    </lineage>
</organism>
<dbReference type="Pfam" id="PF01368">
    <property type="entry name" value="DHH"/>
    <property type="match status" value="1"/>
</dbReference>
<gene>
    <name evidence="2" type="ORF">S06H3_02132</name>
</gene>
<proteinExistence type="predicted"/>
<dbReference type="InterPro" id="IPR038763">
    <property type="entry name" value="DHH_sf"/>
</dbReference>
<accession>X1LD25</accession>